<comment type="caution">
    <text evidence="9">The sequence shown here is derived from an EMBL/GenBank/DDBJ whole genome shotgun (WGS) entry which is preliminary data.</text>
</comment>
<sequence length="170" mass="18931">MHRVILSLGSNRAPEHHLALGLDALTQRFGPLSLSSVYESEPVGIHDAHNFYNLVVAFDSIEGVEALHGALKTVEQSVAQGLTRPKALDIDLLSVGELHGRIAGITLPRDDITRHAFVLRPLAELEPDTHHPVLALSYAALWQCFEHKAHQRLWPVDFFWRGRQISRADG</sequence>
<evidence type="ECO:0000256" key="1">
    <source>
        <dbReference type="ARBA" id="ARBA00005051"/>
    </source>
</evidence>
<evidence type="ECO:0000256" key="4">
    <source>
        <dbReference type="ARBA" id="ARBA00022741"/>
    </source>
</evidence>
<evidence type="ECO:0000313" key="9">
    <source>
        <dbReference type="EMBL" id="MCS2609710.1"/>
    </source>
</evidence>
<evidence type="ECO:0000313" key="10">
    <source>
        <dbReference type="Proteomes" id="UP001165542"/>
    </source>
</evidence>
<dbReference type="PANTHER" id="PTHR43071">
    <property type="entry name" value="2-AMINO-4-HYDROXY-6-HYDROXYMETHYLDIHYDROPTERIDINE PYROPHOSPHOKINASE"/>
    <property type="match status" value="1"/>
</dbReference>
<comment type="pathway">
    <text evidence="1">Cofactor biosynthesis; tetrahydrofolate biosynthesis; 2-amino-4-hydroxy-6-hydroxymethyl-7,8-dihydropteridine diphosphate from 7,8-dihydroneopterin triphosphate: step 4/4.</text>
</comment>
<name>A0ABT2EF29_9GAMM</name>
<proteinExistence type="predicted"/>
<protein>
    <recommendedName>
        <fullName evidence="2">2-amino-4-hydroxy-6-hydroxymethyldihydropteridine diphosphokinase</fullName>
        <ecNumber evidence="2">2.7.6.3</ecNumber>
    </recommendedName>
</protein>
<evidence type="ECO:0000256" key="5">
    <source>
        <dbReference type="ARBA" id="ARBA00022777"/>
    </source>
</evidence>
<organism evidence="9 10">
    <name type="scientific">Halomonas dongshanensis</name>
    <dbReference type="NCBI Taxonomy" id="2890835"/>
    <lineage>
        <taxon>Bacteria</taxon>
        <taxon>Pseudomonadati</taxon>
        <taxon>Pseudomonadota</taxon>
        <taxon>Gammaproteobacteria</taxon>
        <taxon>Oceanospirillales</taxon>
        <taxon>Halomonadaceae</taxon>
        <taxon>Halomonas</taxon>
    </lineage>
</organism>
<accession>A0ABT2EF29</accession>
<evidence type="ECO:0000259" key="8">
    <source>
        <dbReference type="Pfam" id="PF01288"/>
    </source>
</evidence>
<dbReference type="InterPro" id="IPR035907">
    <property type="entry name" value="Hppk_sf"/>
</dbReference>
<keyword evidence="6" id="KW-0067">ATP-binding</keyword>
<evidence type="ECO:0000256" key="2">
    <source>
        <dbReference type="ARBA" id="ARBA00013253"/>
    </source>
</evidence>
<gene>
    <name evidence="9" type="primary">folK</name>
    <name evidence="9" type="ORF">LLY24_10320</name>
</gene>
<keyword evidence="7" id="KW-0289">Folate biosynthesis</keyword>
<evidence type="ECO:0000256" key="7">
    <source>
        <dbReference type="ARBA" id="ARBA00022909"/>
    </source>
</evidence>
<dbReference type="PANTHER" id="PTHR43071:SF2">
    <property type="entry name" value="2-AMINO-4-HYDROXY-6-HYDROXYMETHYLDIHYDROPTERIDINE PYROPHOSPHOKINASE"/>
    <property type="match status" value="1"/>
</dbReference>
<evidence type="ECO:0000256" key="3">
    <source>
        <dbReference type="ARBA" id="ARBA00022679"/>
    </source>
</evidence>
<dbReference type="InterPro" id="IPR000550">
    <property type="entry name" value="Hppk"/>
</dbReference>
<dbReference type="RefSeq" id="WP_259036211.1">
    <property type="nucleotide sequence ID" value="NZ_JAJISC010000004.1"/>
</dbReference>
<keyword evidence="5" id="KW-0418">Kinase</keyword>
<keyword evidence="10" id="KW-1185">Reference proteome</keyword>
<dbReference type="Proteomes" id="UP001165542">
    <property type="component" value="Unassembled WGS sequence"/>
</dbReference>
<dbReference type="Pfam" id="PF01288">
    <property type="entry name" value="HPPK"/>
    <property type="match status" value="1"/>
</dbReference>
<dbReference type="SUPFAM" id="SSF55083">
    <property type="entry name" value="6-hydroxymethyl-7,8-dihydropterin pyrophosphokinase, HPPK"/>
    <property type="match status" value="1"/>
</dbReference>
<dbReference type="EMBL" id="JAJISC010000004">
    <property type="protein sequence ID" value="MCS2609710.1"/>
    <property type="molecule type" value="Genomic_DNA"/>
</dbReference>
<evidence type="ECO:0000256" key="6">
    <source>
        <dbReference type="ARBA" id="ARBA00022840"/>
    </source>
</evidence>
<keyword evidence="3 9" id="KW-0808">Transferase</keyword>
<dbReference type="EC" id="2.7.6.3" evidence="2"/>
<feature type="domain" description="7,8-dihydro-6-hydroxymethylpterin-pyrophosphokinase" evidence="8">
    <location>
        <begin position="5"/>
        <end position="127"/>
    </location>
</feature>
<dbReference type="GO" id="GO:0003848">
    <property type="term" value="F:2-amino-4-hydroxy-6-hydroxymethyldihydropteridine diphosphokinase activity"/>
    <property type="evidence" value="ECO:0007669"/>
    <property type="project" value="UniProtKB-EC"/>
</dbReference>
<keyword evidence="4" id="KW-0547">Nucleotide-binding</keyword>
<dbReference type="CDD" id="cd00483">
    <property type="entry name" value="HPPK"/>
    <property type="match status" value="1"/>
</dbReference>
<dbReference type="Gene3D" id="3.30.70.560">
    <property type="entry name" value="7,8-Dihydro-6-hydroxymethylpterin-pyrophosphokinase HPPK"/>
    <property type="match status" value="1"/>
</dbReference>
<reference evidence="9" key="1">
    <citation type="submission" date="2021-11" db="EMBL/GenBank/DDBJ databases">
        <title>Halomonas sp., isolated from a coastal aquaculture zone in Dongshan Bay.</title>
        <authorList>
            <person name="Lin W."/>
        </authorList>
    </citation>
    <scope>NUCLEOTIDE SEQUENCE</scope>
    <source>
        <strain evidence="9">Yzlin-01</strain>
    </source>
</reference>
<dbReference type="NCBIfam" id="TIGR01498">
    <property type="entry name" value="folK"/>
    <property type="match status" value="1"/>
</dbReference>